<organism evidence="2 3">
    <name type="scientific">Halorubrum saccharovorum DSM 1137</name>
    <dbReference type="NCBI Taxonomy" id="1227484"/>
    <lineage>
        <taxon>Archaea</taxon>
        <taxon>Methanobacteriati</taxon>
        <taxon>Methanobacteriota</taxon>
        <taxon>Stenosarchaea group</taxon>
        <taxon>Halobacteria</taxon>
        <taxon>Halobacteriales</taxon>
        <taxon>Haloferacaceae</taxon>
        <taxon>Halorubrum</taxon>
    </lineage>
</organism>
<name>M0DLK5_9EURY</name>
<dbReference type="Pfam" id="PF01261">
    <property type="entry name" value="AP_endonuc_2"/>
    <property type="match status" value="1"/>
</dbReference>
<feature type="domain" description="Xylose isomerase-like TIM barrel" evidence="1">
    <location>
        <begin position="51"/>
        <end position="267"/>
    </location>
</feature>
<reference evidence="2 3" key="1">
    <citation type="journal article" date="2014" name="PLoS Genet.">
        <title>Phylogenetically driven sequencing of extremely halophilic archaea reveals strategies for static and dynamic osmo-response.</title>
        <authorList>
            <person name="Becker E.A."/>
            <person name="Seitzer P.M."/>
            <person name="Tritt A."/>
            <person name="Larsen D."/>
            <person name="Krusor M."/>
            <person name="Yao A.I."/>
            <person name="Wu D."/>
            <person name="Madern D."/>
            <person name="Eisen J.A."/>
            <person name="Darling A.E."/>
            <person name="Facciotti M.T."/>
        </authorList>
    </citation>
    <scope>NUCLEOTIDE SEQUENCE [LARGE SCALE GENOMIC DNA]</scope>
    <source>
        <strain evidence="2 3">DSM 1137</strain>
    </source>
</reference>
<dbReference type="SUPFAM" id="SSF51658">
    <property type="entry name" value="Xylose isomerase-like"/>
    <property type="match status" value="1"/>
</dbReference>
<comment type="caution">
    <text evidence="2">The sequence shown here is derived from an EMBL/GenBank/DDBJ whole genome shotgun (WGS) entry which is preliminary data.</text>
</comment>
<dbReference type="eggNOG" id="arCOG01902">
    <property type="taxonomic scope" value="Archaea"/>
</dbReference>
<evidence type="ECO:0000259" key="1">
    <source>
        <dbReference type="Pfam" id="PF01261"/>
    </source>
</evidence>
<dbReference type="InterPro" id="IPR036237">
    <property type="entry name" value="Xyl_isomerase-like_sf"/>
</dbReference>
<dbReference type="EMBL" id="AOJE01000070">
    <property type="protein sequence ID" value="ELZ36370.1"/>
    <property type="molecule type" value="Genomic_DNA"/>
</dbReference>
<dbReference type="PANTHER" id="PTHR12110">
    <property type="entry name" value="HYDROXYPYRUVATE ISOMERASE"/>
    <property type="match status" value="1"/>
</dbReference>
<dbReference type="AlphaFoldDB" id="M0DLK5"/>
<keyword evidence="3" id="KW-1185">Reference proteome</keyword>
<accession>M0DLK5</accession>
<dbReference type="PANTHER" id="PTHR12110:SF41">
    <property type="entry name" value="INOSOSE DEHYDRATASE"/>
    <property type="match status" value="1"/>
</dbReference>
<dbReference type="InterPro" id="IPR013022">
    <property type="entry name" value="Xyl_isomerase-like_TIM-brl"/>
</dbReference>
<gene>
    <name evidence="2" type="ORF">C471_16242</name>
</gene>
<dbReference type="GO" id="GO:0016853">
    <property type="term" value="F:isomerase activity"/>
    <property type="evidence" value="ECO:0007669"/>
    <property type="project" value="UniProtKB-KW"/>
</dbReference>
<dbReference type="PATRIC" id="fig|1227484.4.peg.3204"/>
<dbReference type="STRING" id="1227484.C471_16242"/>
<evidence type="ECO:0000313" key="2">
    <source>
        <dbReference type="EMBL" id="ELZ36370.1"/>
    </source>
</evidence>
<sequence>MGVAGASSAQAQQFDPDNASIHGEEDEIAIGTQFWTYNANSDKSVAELIHEADDAGYDMVEPFTGFDNVDSITTALEETDVEMGSAHVGVGSLEDNDEFIQTLSDYGVNHLVHAYQGPDTFSDESALEEFAGRVNAVADRLAEEDIQYGYHNHNHEFEETIGDTPAFDVFVENLNDNAHLQIDAGWVLTGGYDPIEYIQKYSDKVFSIHMKNMAGGDFYEIDEGAVNMEAVATVARNAADVDYLIYEYDAAPQPMASMKIGASWLERLNSRPHYGGICGTDSDTHPALL</sequence>
<dbReference type="InterPro" id="IPR050312">
    <property type="entry name" value="IolE/XylAMocC-like"/>
</dbReference>
<evidence type="ECO:0000313" key="3">
    <source>
        <dbReference type="Proteomes" id="UP000011514"/>
    </source>
</evidence>
<protein>
    <submittedName>
        <fullName evidence="2">Xylose isomerase</fullName>
    </submittedName>
</protein>
<dbReference type="Proteomes" id="UP000011514">
    <property type="component" value="Unassembled WGS sequence"/>
</dbReference>
<proteinExistence type="predicted"/>
<dbReference type="Gene3D" id="3.20.20.150">
    <property type="entry name" value="Divalent-metal-dependent TIM barrel enzymes"/>
    <property type="match status" value="1"/>
</dbReference>
<keyword evidence="2" id="KW-0413">Isomerase</keyword>